<proteinExistence type="predicted"/>
<feature type="compositionally biased region" description="Acidic residues" evidence="1">
    <location>
        <begin position="322"/>
        <end position="349"/>
    </location>
</feature>
<organism evidence="2">
    <name type="scientific">Campylobacter jejuni</name>
    <dbReference type="NCBI Taxonomy" id="197"/>
    <lineage>
        <taxon>Bacteria</taxon>
        <taxon>Pseudomonadati</taxon>
        <taxon>Campylobacterota</taxon>
        <taxon>Epsilonproteobacteria</taxon>
        <taxon>Campylobacterales</taxon>
        <taxon>Campylobacteraceae</taxon>
        <taxon>Campylobacter</taxon>
    </lineage>
</organism>
<name>A0A5T0PW58_CAMJU</name>
<feature type="compositionally biased region" description="Basic and acidic residues" evidence="1">
    <location>
        <begin position="194"/>
        <end position="210"/>
    </location>
</feature>
<feature type="compositionally biased region" description="Basic and acidic residues" evidence="1">
    <location>
        <begin position="231"/>
        <end position="248"/>
    </location>
</feature>
<dbReference type="AlphaFoldDB" id="A0A5T0PW58"/>
<accession>A0A5T0PW58</accession>
<comment type="caution">
    <text evidence="2">The sequence shown here is derived from an EMBL/GenBank/DDBJ whole genome shotgun (WGS) entry which is preliminary data.</text>
</comment>
<feature type="compositionally biased region" description="Acidic residues" evidence="1">
    <location>
        <begin position="214"/>
        <end position="230"/>
    </location>
</feature>
<feature type="region of interest" description="Disordered" evidence="1">
    <location>
        <begin position="164"/>
        <end position="364"/>
    </location>
</feature>
<evidence type="ECO:0000313" key="2">
    <source>
        <dbReference type="EMBL" id="EAK1947087.1"/>
    </source>
</evidence>
<protein>
    <submittedName>
        <fullName evidence="2">Highly acidic protein</fullName>
    </submittedName>
</protein>
<dbReference type="EMBL" id="AACEEA010000001">
    <property type="protein sequence ID" value="EAK1947087.1"/>
    <property type="molecule type" value="Genomic_DNA"/>
</dbReference>
<feature type="compositionally biased region" description="Basic and acidic residues" evidence="1">
    <location>
        <begin position="302"/>
        <end position="318"/>
    </location>
</feature>
<evidence type="ECO:0000256" key="1">
    <source>
        <dbReference type="SAM" id="MobiDB-lite"/>
    </source>
</evidence>
<sequence>MKILLLNENPVVSRLVSLSAKKMSYDFEELNAYSENLGNYDVIIVDSDTPAPLKILKEKCDRLIFLAPRNQNIDIDAQILQKPFLPTDFLNLLNNKDTNKHTSIDLPILSNDENPYADISLDLDNLNLDDLPDENSLDINSEGIKDLSFDDDAQNDNANKILETQNLEDENLEQETTKEQTQEDIQTDLDLTLEDSKNEKEDLSQEHTALDTEPSLDELDDKNDEDLEIKEDDKNEEIEKQELLDDSKTNALEMQEELSESQDDNANKALEVQNLEDENLEQETTKEQTQENIQTDLDLTLEDSKNEKEDLSQEHTALDTEPSLDELDDKNDEDLEIKEDDKNDEDLEDNKELQANISDFDDLPVVEEQEKEMDFDDLPEDAEFLGQAKDNEESEEILEEFAPVVEEDVQDEMDDFISNLSTQDQIKEELAQLDELDYGIDSDNSSKVLEDFKDEPILDDKELGTNEEEVVVPNLNISDFDALKESDIQEALGEEIVEKNEEPIVSNATKDDNSEEIVNELSQSIVGAITSSIKDDTLKAALKGINMNININISFKED</sequence>
<gene>
    <name evidence="2" type="ORF">BG735_00165</name>
</gene>
<feature type="compositionally biased region" description="Acidic residues" evidence="1">
    <location>
        <begin position="254"/>
        <end position="263"/>
    </location>
</feature>
<reference evidence="2" key="1">
    <citation type="submission" date="2018-05" db="EMBL/GenBank/DDBJ databases">
        <authorList>
            <consortium name="NARMS: The National Antimicrobial Resistance Monitoring System"/>
        </authorList>
    </citation>
    <scope>NUCLEOTIDE SEQUENCE</scope>
    <source>
        <strain evidence="2">FSIS1607372</strain>
    </source>
</reference>